<comment type="similarity">
    <text evidence="2 13">Belongs to the methyltransferase superfamily. RRP8 family.</text>
</comment>
<name>A0A024G7I7_9STRA</name>
<evidence type="ECO:0000256" key="5">
    <source>
        <dbReference type="ARBA" id="ARBA00022552"/>
    </source>
</evidence>
<dbReference type="Proteomes" id="UP000053237">
    <property type="component" value="Unassembled WGS sequence"/>
</dbReference>
<evidence type="ECO:0000313" key="15">
    <source>
        <dbReference type="EMBL" id="CCI42634.1"/>
    </source>
</evidence>
<keyword evidence="7 13" id="KW-0808">Transferase</keyword>
<keyword evidence="12 13" id="KW-0539">Nucleus</keyword>
<keyword evidence="11" id="KW-0804">Transcription</keyword>
<evidence type="ECO:0000256" key="14">
    <source>
        <dbReference type="SAM" id="MobiDB-lite"/>
    </source>
</evidence>
<dbReference type="GO" id="GO:0005730">
    <property type="term" value="C:nucleolus"/>
    <property type="evidence" value="ECO:0007669"/>
    <property type="project" value="UniProtKB-SubCell"/>
</dbReference>
<evidence type="ECO:0000256" key="12">
    <source>
        <dbReference type="ARBA" id="ARBA00023242"/>
    </source>
</evidence>
<dbReference type="GO" id="GO:0032259">
    <property type="term" value="P:methylation"/>
    <property type="evidence" value="ECO:0007669"/>
    <property type="project" value="UniProtKB-KW"/>
</dbReference>
<keyword evidence="4" id="KW-0678">Repressor</keyword>
<comment type="function">
    <text evidence="13">Probable methyltransferase required to silence rDNA.</text>
</comment>
<dbReference type="Gene3D" id="3.40.50.150">
    <property type="entry name" value="Vaccinia Virus protein VP39"/>
    <property type="match status" value="1"/>
</dbReference>
<reference evidence="15 16" key="1">
    <citation type="submission" date="2012-05" db="EMBL/GenBank/DDBJ databases">
        <title>Recombination and specialization in a pathogen metapopulation.</title>
        <authorList>
            <person name="Gardiner A."/>
            <person name="Kemen E."/>
            <person name="Schultz-Larsen T."/>
            <person name="MacLean D."/>
            <person name="Van Oosterhout C."/>
            <person name="Jones J.D.G."/>
        </authorList>
    </citation>
    <scope>NUCLEOTIDE SEQUENCE [LARGE SCALE GENOMIC DNA]</scope>
    <source>
        <strain evidence="15 16">Ac Nc2</strain>
    </source>
</reference>
<gene>
    <name evidence="15" type="ORF">BN9_034180</name>
</gene>
<keyword evidence="6 13" id="KW-0489">Methyltransferase</keyword>
<dbReference type="InterPro" id="IPR029063">
    <property type="entry name" value="SAM-dependent_MTases_sf"/>
</dbReference>
<feature type="compositionally biased region" description="Basic and acidic residues" evidence="14">
    <location>
        <begin position="46"/>
        <end position="55"/>
    </location>
</feature>
<dbReference type="EMBL" id="CAIX01000037">
    <property type="protein sequence ID" value="CCI42634.1"/>
    <property type="molecule type" value="Genomic_DNA"/>
</dbReference>
<dbReference type="CDD" id="cd02440">
    <property type="entry name" value="AdoMet_MTases"/>
    <property type="match status" value="1"/>
</dbReference>
<evidence type="ECO:0000256" key="7">
    <source>
        <dbReference type="ARBA" id="ARBA00022679"/>
    </source>
</evidence>
<comment type="caution">
    <text evidence="15">The sequence shown here is derived from an EMBL/GenBank/DDBJ whole genome shotgun (WGS) entry which is preliminary data.</text>
</comment>
<keyword evidence="9" id="KW-0156">Chromatin regulator</keyword>
<dbReference type="FunCoup" id="A0A024G7I7">
    <property type="interactions" value="83"/>
</dbReference>
<accession>A0A024G7I7</accession>
<dbReference type="STRING" id="65357.A0A024G7I7"/>
<comment type="subcellular location">
    <subcellularLocation>
        <location evidence="1 13">Nucleus</location>
        <location evidence="1 13">Nucleolus</location>
    </subcellularLocation>
</comment>
<dbReference type="PANTHER" id="PTHR12787">
    <property type="entry name" value="RIBOSOMAL RNA-PROCESSING PROTEIN 8"/>
    <property type="match status" value="1"/>
</dbReference>
<dbReference type="InterPro" id="IPR042036">
    <property type="entry name" value="RRP8_N"/>
</dbReference>
<dbReference type="OrthoDB" id="10258825at2759"/>
<dbReference type="PANTHER" id="PTHR12787:SF0">
    <property type="entry name" value="RIBOSOMAL RNA-PROCESSING PROTEIN 8"/>
    <property type="match status" value="1"/>
</dbReference>
<dbReference type="SUPFAM" id="SSF53335">
    <property type="entry name" value="S-adenosyl-L-methionine-dependent methyltransferases"/>
    <property type="match status" value="1"/>
</dbReference>
<organism evidence="15 16">
    <name type="scientific">Albugo candida</name>
    <dbReference type="NCBI Taxonomy" id="65357"/>
    <lineage>
        <taxon>Eukaryota</taxon>
        <taxon>Sar</taxon>
        <taxon>Stramenopiles</taxon>
        <taxon>Oomycota</taxon>
        <taxon>Peronosporomycetes</taxon>
        <taxon>Albuginales</taxon>
        <taxon>Albuginaceae</taxon>
        <taxon>Albugo</taxon>
    </lineage>
</organism>
<keyword evidence="16" id="KW-1185">Reference proteome</keyword>
<feature type="region of interest" description="Disordered" evidence="14">
    <location>
        <begin position="1"/>
        <end position="55"/>
    </location>
</feature>
<sequence>MGKRRQRQESRQSSKQSAFEKKTSKKVQNRRKSKQKSETTWIKSETSTKEPDKCSLSKLQQAMRKRLDGSRFRMLNEELYTKTGDDAFQTFQDDPELFDIYHQGFREQVTKWPINPLDIFIDYIKKHPNAVVADFGCGEARLAQSVPNRVHSFDLVAPNDHVVACNIAHVPLNSKSIDIAIYCLALMGTTIPEYLREAHRVMKAGGILKIAEVKSRFETKQLGGIQGFISQLRKLGFDYQEKDERNKMFVLLEFQKSNRKKDTNVRIELKACEYKRR</sequence>
<dbReference type="FunFam" id="1.10.10.2150:FF:000001">
    <property type="entry name" value="Ribosomal RNA-processing protein 8"/>
    <property type="match status" value="1"/>
</dbReference>
<evidence type="ECO:0000313" key="16">
    <source>
        <dbReference type="Proteomes" id="UP000053237"/>
    </source>
</evidence>
<proteinExistence type="inferred from homology"/>
<dbReference type="EC" id="2.1.1.-" evidence="13"/>
<keyword evidence="10" id="KW-0805">Transcription regulation</keyword>
<evidence type="ECO:0000256" key="8">
    <source>
        <dbReference type="ARBA" id="ARBA00022691"/>
    </source>
</evidence>
<dbReference type="Gene3D" id="1.10.10.2150">
    <property type="entry name" value="Ribosomal RNA-processing protein 8, N-terminal domain"/>
    <property type="match status" value="1"/>
</dbReference>
<evidence type="ECO:0000256" key="11">
    <source>
        <dbReference type="ARBA" id="ARBA00023163"/>
    </source>
</evidence>
<dbReference type="GO" id="GO:0008168">
    <property type="term" value="F:methyltransferase activity"/>
    <property type="evidence" value="ECO:0007669"/>
    <property type="project" value="UniProtKB-KW"/>
</dbReference>
<feature type="compositionally biased region" description="Basic and acidic residues" evidence="14">
    <location>
        <begin position="7"/>
        <end position="22"/>
    </location>
</feature>
<evidence type="ECO:0000256" key="10">
    <source>
        <dbReference type="ARBA" id="ARBA00023015"/>
    </source>
</evidence>
<keyword evidence="8 13" id="KW-0949">S-adenosyl-L-methionine</keyword>
<evidence type="ECO:0000256" key="6">
    <source>
        <dbReference type="ARBA" id="ARBA00022603"/>
    </source>
</evidence>
<evidence type="ECO:0000256" key="1">
    <source>
        <dbReference type="ARBA" id="ARBA00004604"/>
    </source>
</evidence>
<evidence type="ECO:0000256" key="3">
    <source>
        <dbReference type="ARBA" id="ARBA00020203"/>
    </source>
</evidence>
<feature type="compositionally biased region" description="Basic residues" evidence="14">
    <location>
        <begin position="23"/>
        <end position="34"/>
    </location>
</feature>
<dbReference type="FunFam" id="3.40.50.150:FF:000068">
    <property type="entry name" value="Ribosomal RNA-processing protein 8"/>
    <property type="match status" value="1"/>
</dbReference>
<dbReference type="AlphaFoldDB" id="A0A024G7I7"/>
<evidence type="ECO:0000256" key="2">
    <source>
        <dbReference type="ARBA" id="ARBA00006301"/>
    </source>
</evidence>
<dbReference type="InParanoid" id="A0A024G7I7"/>
<protein>
    <recommendedName>
        <fullName evidence="3 13">Ribosomal RNA-processing protein 8</fullName>
        <ecNumber evidence="13">2.1.1.-</ecNumber>
    </recommendedName>
</protein>
<evidence type="ECO:0000256" key="13">
    <source>
        <dbReference type="RuleBase" id="RU365074"/>
    </source>
</evidence>
<dbReference type="Pfam" id="PF05148">
    <property type="entry name" value="Methyltransf_8"/>
    <property type="match status" value="1"/>
</dbReference>
<dbReference type="InterPro" id="IPR007823">
    <property type="entry name" value="RRP8"/>
</dbReference>
<evidence type="ECO:0000256" key="4">
    <source>
        <dbReference type="ARBA" id="ARBA00022491"/>
    </source>
</evidence>
<dbReference type="GO" id="GO:0006364">
    <property type="term" value="P:rRNA processing"/>
    <property type="evidence" value="ECO:0007669"/>
    <property type="project" value="UniProtKB-UniRule"/>
</dbReference>
<dbReference type="GO" id="GO:0006325">
    <property type="term" value="P:chromatin organization"/>
    <property type="evidence" value="ECO:0007669"/>
    <property type="project" value="UniProtKB-KW"/>
</dbReference>
<keyword evidence="5 13" id="KW-0698">rRNA processing</keyword>
<evidence type="ECO:0000256" key="9">
    <source>
        <dbReference type="ARBA" id="ARBA00022853"/>
    </source>
</evidence>